<comment type="caution">
    <text evidence="2">The sequence shown here is derived from an EMBL/GenBank/DDBJ whole genome shotgun (WGS) entry which is preliminary data.</text>
</comment>
<accession>A0ABP8BUS1</accession>
<evidence type="ECO:0000313" key="3">
    <source>
        <dbReference type="Proteomes" id="UP001501710"/>
    </source>
</evidence>
<dbReference type="Proteomes" id="UP001501710">
    <property type="component" value="Unassembled WGS sequence"/>
</dbReference>
<dbReference type="RefSeq" id="WP_344890989.1">
    <property type="nucleotide sequence ID" value="NZ_BAABAS010000004.1"/>
</dbReference>
<proteinExistence type="predicted"/>
<reference evidence="3" key="1">
    <citation type="journal article" date="2019" name="Int. J. Syst. Evol. Microbiol.">
        <title>The Global Catalogue of Microorganisms (GCM) 10K type strain sequencing project: providing services to taxonomists for standard genome sequencing and annotation.</title>
        <authorList>
            <consortium name="The Broad Institute Genomics Platform"/>
            <consortium name="The Broad Institute Genome Sequencing Center for Infectious Disease"/>
            <person name="Wu L."/>
            <person name="Ma J."/>
        </authorList>
    </citation>
    <scope>NUCLEOTIDE SEQUENCE [LARGE SCALE GENOMIC DNA]</scope>
    <source>
        <strain evidence="3">JCM 17440</strain>
    </source>
</reference>
<keyword evidence="3" id="KW-1185">Reference proteome</keyword>
<gene>
    <name evidence="2" type="ORF">GCM10022254_11850</name>
</gene>
<sequence>MEGGGISGRREPGAVGEDQGFTTAAKVADLLHAADLELAERAALDEGVTVRSGQGYALRVSAVPAVHRQLLARCQSFDTGQGVPAVSAQRKARREHENRASALTPAGP</sequence>
<evidence type="ECO:0000256" key="1">
    <source>
        <dbReference type="SAM" id="MobiDB-lite"/>
    </source>
</evidence>
<feature type="region of interest" description="Disordered" evidence="1">
    <location>
        <begin position="79"/>
        <end position="108"/>
    </location>
</feature>
<dbReference type="EMBL" id="BAABAS010000004">
    <property type="protein sequence ID" value="GAA4226537.1"/>
    <property type="molecule type" value="Genomic_DNA"/>
</dbReference>
<protein>
    <submittedName>
        <fullName evidence="2">Uncharacterized protein</fullName>
    </submittedName>
</protein>
<organism evidence="2 3">
    <name type="scientific">Actinomadura meridiana</name>
    <dbReference type="NCBI Taxonomy" id="559626"/>
    <lineage>
        <taxon>Bacteria</taxon>
        <taxon>Bacillati</taxon>
        <taxon>Actinomycetota</taxon>
        <taxon>Actinomycetes</taxon>
        <taxon>Streptosporangiales</taxon>
        <taxon>Thermomonosporaceae</taxon>
        <taxon>Actinomadura</taxon>
    </lineage>
</organism>
<name>A0ABP8BUS1_9ACTN</name>
<evidence type="ECO:0000313" key="2">
    <source>
        <dbReference type="EMBL" id="GAA4226537.1"/>
    </source>
</evidence>